<name>A0A934HY07_9CLOT</name>
<dbReference type="AlphaFoldDB" id="A0A934HY07"/>
<evidence type="ECO:0000313" key="2">
    <source>
        <dbReference type="Proteomes" id="UP000622687"/>
    </source>
</evidence>
<dbReference type="Gene3D" id="6.10.140.1340">
    <property type="match status" value="1"/>
</dbReference>
<proteinExistence type="predicted"/>
<organism evidence="1 2">
    <name type="scientific">Clostridium aciditolerans</name>
    <dbReference type="NCBI Taxonomy" id="339861"/>
    <lineage>
        <taxon>Bacteria</taxon>
        <taxon>Bacillati</taxon>
        <taxon>Bacillota</taxon>
        <taxon>Clostridia</taxon>
        <taxon>Eubacteriales</taxon>
        <taxon>Clostridiaceae</taxon>
        <taxon>Clostridium</taxon>
    </lineage>
</organism>
<comment type="caution">
    <text evidence="1">The sequence shown here is derived from an EMBL/GenBank/DDBJ whole genome shotgun (WGS) entry which is preliminary data.</text>
</comment>
<accession>A0A934HY07</accession>
<sequence>MKKCLFLSTANRVKYHTSDKANQKIKEETLDNINYYRGRSNIEISNRIKELNNEWDIERVLETNASMLIVLGSILAITTNKKYWPFFTGAIGGFLLQHATQGWCPPLPIIRNLGIRTSSEIDEEKFYLKYLRGDYEKWSDRTEH</sequence>
<keyword evidence="2" id="KW-1185">Reference proteome</keyword>
<dbReference type="Proteomes" id="UP000622687">
    <property type="component" value="Unassembled WGS sequence"/>
</dbReference>
<reference evidence="1" key="1">
    <citation type="submission" date="2020-12" db="EMBL/GenBank/DDBJ databases">
        <title>Clostridium thailandense sp. nov., a novel acetogenic bacterium isolated from peat land soil in Thailand.</title>
        <authorList>
            <person name="Chaikitkaew S."/>
            <person name="Birkeland N.K."/>
        </authorList>
    </citation>
    <scope>NUCLEOTIDE SEQUENCE</scope>
    <source>
        <strain evidence="1">DSM 17425</strain>
    </source>
</reference>
<dbReference type="RefSeq" id="WP_211142566.1">
    <property type="nucleotide sequence ID" value="NZ_JAEEGB010000010.1"/>
</dbReference>
<gene>
    <name evidence="1" type="ORF">I6U51_10320</name>
</gene>
<protein>
    <submittedName>
        <fullName evidence="1">DUF2892 domain-containing protein</fullName>
    </submittedName>
</protein>
<evidence type="ECO:0000313" key="1">
    <source>
        <dbReference type="EMBL" id="MBI6873097.1"/>
    </source>
</evidence>
<dbReference type="EMBL" id="JAEEGB010000010">
    <property type="protein sequence ID" value="MBI6873097.1"/>
    <property type="molecule type" value="Genomic_DNA"/>
</dbReference>